<organism evidence="14 15">
    <name type="scientific">Imshaugia aleurites</name>
    <dbReference type="NCBI Taxonomy" id="172621"/>
    <lineage>
        <taxon>Eukaryota</taxon>
        <taxon>Fungi</taxon>
        <taxon>Dikarya</taxon>
        <taxon>Ascomycota</taxon>
        <taxon>Pezizomycotina</taxon>
        <taxon>Lecanoromycetes</taxon>
        <taxon>OSLEUM clade</taxon>
        <taxon>Lecanoromycetidae</taxon>
        <taxon>Lecanorales</taxon>
        <taxon>Lecanorineae</taxon>
        <taxon>Parmeliaceae</taxon>
        <taxon>Imshaugia</taxon>
    </lineage>
</organism>
<evidence type="ECO:0000256" key="3">
    <source>
        <dbReference type="ARBA" id="ARBA00022516"/>
    </source>
</evidence>
<dbReference type="PANTHER" id="PTHR15451">
    <property type="entry name" value="ERGOSTEROL BIOSYNTHETIC PROTEIN 28-RELATED"/>
    <property type="match status" value="1"/>
</dbReference>
<evidence type="ECO:0000256" key="2">
    <source>
        <dbReference type="ARBA" id="ARBA00005377"/>
    </source>
</evidence>
<evidence type="ECO:0000256" key="10">
    <source>
        <dbReference type="ARBA" id="ARBA00023136"/>
    </source>
</evidence>
<comment type="similarity">
    <text evidence="2">Belongs to the ERG28 family.</text>
</comment>
<dbReference type="GO" id="GO:0030674">
    <property type="term" value="F:protein-macromolecule adaptor activity"/>
    <property type="evidence" value="ECO:0007669"/>
    <property type="project" value="TreeGrafter"/>
</dbReference>
<reference evidence="14" key="1">
    <citation type="submission" date="2021-03" db="EMBL/GenBank/DDBJ databases">
        <authorList>
            <person name="Tagirdzhanova G."/>
        </authorList>
    </citation>
    <scope>NUCLEOTIDE SEQUENCE</scope>
</reference>
<evidence type="ECO:0000256" key="5">
    <source>
        <dbReference type="ARBA" id="ARBA00022824"/>
    </source>
</evidence>
<evidence type="ECO:0000256" key="6">
    <source>
        <dbReference type="ARBA" id="ARBA00022955"/>
    </source>
</evidence>
<evidence type="ECO:0000256" key="12">
    <source>
        <dbReference type="ARBA" id="ARBA00023221"/>
    </source>
</evidence>
<proteinExistence type="inferred from homology"/>
<protein>
    <submittedName>
        <fullName evidence="14">Ergosterol biosynthesis protein</fullName>
    </submittedName>
</protein>
<evidence type="ECO:0000313" key="14">
    <source>
        <dbReference type="EMBL" id="CAF9931692.1"/>
    </source>
</evidence>
<keyword evidence="11" id="KW-1207">Sterol metabolism</keyword>
<dbReference type="PANTHER" id="PTHR15451:SF19">
    <property type="entry name" value="ERGOSTEROL BIOSYNTHETIC PROTEIN 28 HOMOLOG"/>
    <property type="match status" value="1"/>
</dbReference>
<evidence type="ECO:0000256" key="11">
    <source>
        <dbReference type="ARBA" id="ARBA00023166"/>
    </source>
</evidence>
<name>A0A8H3FV89_9LECA</name>
<comment type="caution">
    <text evidence="14">The sequence shown here is derived from an EMBL/GenBank/DDBJ whole genome shotgun (WGS) entry which is preliminary data.</text>
</comment>
<keyword evidence="3" id="KW-0444">Lipid biosynthesis</keyword>
<keyword evidence="10 13" id="KW-0472">Membrane</keyword>
<dbReference type="AlphaFoldDB" id="A0A8H3FV89"/>
<keyword evidence="6" id="KW-0752">Steroid biosynthesis</keyword>
<feature type="transmembrane region" description="Helical" evidence="13">
    <location>
        <begin position="82"/>
        <end position="101"/>
    </location>
</feature>
<dbReference type="Proteomes" id="UP000664534">
    <property type="component" value="Unassembled WGS sequence"/>
</dbReference>
<dbReference type="InterPro" id="IPR005352">
    <property type="entry name" value="Erg28"/>
</dbReference>
<gene>
    <name evidence="14" type="primary">ERG28</name>
    <name evidence="14" type="ORF">IMSHALPRED_008690</name>
</gene>
<evidence type="ECO:0000256" key="9">
    <source>
        <dbReference type="ARBA" id="ARBA00023098"/>
    </source>
</evidence>
<feature type="transmembrane region" description="Helical" evidence="13">
    <location>
        <begin position="12"/>
        <end position="31"/>
    </location>
</feature>
<evidence type="ECO:0000256" key="4">
    <source>
        <dbReference type="ARBA" id="ARBA00022692"/>
    </source>
</evidence>
<accession>A0A8H3FV89</accession>
<feature type="transmembrane region" description="Helical" evidence="13">
    <location>
        <begin position="51"/>
        <end position="70"/>
    </location>
</feature>
<feature type="transmembrane region" description="Helical" evidence="13">
    <location>
        <begin position="110"/>
        <end position="131"/>
    </location>
</feature>
<dbReference type="EMBL" id="CAJPDT010000062">
    <property type="protein sequence ID" value="CAF9931692.1"/>
    <property type="molecule type" value="Genomic_DNA"/>
</dbReference>
<keyword evidence="12" id="KW-0753">Steroid metabolism</keyword>
<keyword evidence="5" id="KW-0256">Endoplasmic reticulum</keyword>
<evidence type="ECO:0000256" key="13">
    <source>
        <dbReference type="SAM" id="Phobius"/>
    </source>
</evidence>
<keyword evidence="8" id="KW-0756">Sterol biosynthesis</keyword>
<dbReference type="OrthoDB" id="6485510at2759"/>
<evidence type="ECO:0000256" key="7">
    <source>
        <dbReference type="ARBA" id="ARBA00022989"/>
    </source>
</evidence>
<evidence type="ECO:0000256" key="8">
    <source>
        <dbReference type="ARBA" id="ARBA00023011"/>
    </source>
</evidence>
<keyword evidence="9" id="KW-0443">Lipid metabolism</keyword>
<keyword evidence="15" id="KW-1185">Reference proteome</keyword>
<dbReference type="GO" id="GO:0016126">
    <property type="term" value="P:sterol biosynthetic process"/>
    <property type="evidence" value="ECO:0007669"/>
    <property type="project" value="UniProtKB-KW"/>
</dbReference>
<dbReference type="Pfam" id="PF03694">
    <property type="entry name" value="Erg28"/>
    <property type="match status" value="1"/>
</dbReference>
<comment type="subcellular location">
    <subcellularLocation>
        <location evidence="1">Endoplasmic reticulum membrane</location>
        <topology evidence="1">Multi-pass membrane protein</topology>
    </subcellularLocation>
</comment>
<keyword evidence="4 13" id="KW-0812">Transmembrane</keyword>
<keyword evidence="7 13" id="KW-1133">Transmembrane helix</keyword>
<evidence type="ECO:0000313" key="15">
    <source>
        <dbReference type="Proteomes" id="UP000664534"/>
    </source>
</evidence>
<dbReference type="GO" id="GO:0005789">
    <property type="term" value="C:endoplasmic reticulum membrane"/>
    <property type="evidence" value="ECO:0007669"/>
    <property type="project" value="UniProtKB-SubCell"/>
</dbReference>
<sequence length="134" mass="14996">MSSFLPPGEGWLPSWLLLVSIVSVGNTVQAYMTTKNTREVYLQSGSETSALSSRIFGVWTIVSAIIRLYTAYNISNPQLYQIAIWAYAIAWGHFMSEWLLFKTAAWGRGLAGPIVISTGSLVWMFSQWGYYVAQ</sequence>
<evidence type="ECO:0000256" key="1">
    <source>
        <dbReference type="ARBA" id="ARBA00004477"/>
    </source>
</evidence>